<dbReference type="CDD" id="cd06225">
    <property type="entry name" value="HAMP"/>
    <property type="match status" value="1"/>
</dbReference>
<dbReference type="InterPro" id="IPR003594">
    <property type="entry name" value="HATPase_dom"/>
</dbReference>
<keyword evidence="7" id="KW-0902">Two-component regulatory system</keyword>
<keyword evidence="4" id="KW-0597">Phosphoprotein</keyword>
<dbReference type="InterPro" id="IPR036890">
    <property type="entry name" value="HATPase_C_sf"/>
</dbReference>
<gene>
    <name evidence="12" type="ORF">OUO13_00575</name>
</gene>
<feature type="domain" description="HAMP" evidence="11">
    <location>
        <begin position="148"/>
        <end position="200"/>
    </location>
</feature>
<dbReference type="EMBL" id="JAPNOA010000003">
    <property type="protein sequence ID" value="MCY0963683.1"/>
    <property type="molecule type" value="Genomic_DNA"/>
</dbReference>
<evidence type="ECO:0000256" key="7">
    <source>
        <dbReference type="ARBA" id="ARBA00023012"/>
    </source>
</evidence>
<evidence type="ECO:0000256" key="6">
    <source>
        <dbReference type="ARBA" id="ARBA00022777"/>
    </source>
</evidence>
<dbReference type="RefSeq" id="WP_283171900.1">
    <property type="nucleotide sequence ID" value="NZ_JAPNOA010000003.1"/>
</dbReference>
<evidence type="ECO:0000256" key="9">
    <source>
        <dbReference type="SAM" id="Phobius"/>
    </source>
</evidence>
<feature type="domain" description="Histidine kinase" evidence="10">
    <location>
        <begin position="223"/>
        <end position="419"/>
    </location>
</feature>
<proteinExistence type="predicted"/>
<name>A0A9X3IS16_9GAMM</name>
<keyword evidence="9" id="KW-1133">Transmembrane helix</keyword>
<dbReference type="CDD" id="cd16917">
    <property type="entry name" value="HATPase_UhpB-NarQ-NarX-like"/>
    <property type="match status" value="1"/>
</dbReference>
<dbReference type="Pfam" id="PF00672">
    <property type="entry name" value="HAMP"/>
    <property type="match status" value="1"/>
</dbReference>
<dbReference type="PANTHER" id="PTHR24421:SF58">
    <property type="entry name" value="SIGNAL TRANSDUCTION HISTIDINE-PROTEIN KINASE_PHOSPHATASE UHPB"/>
    <property type="match status" value="1"/>
</dbReference>
<dbReference type="InterPro" id="IPR005467">
    <property type="entry name" value="His_kinase_dom"/>
</dbReference>
<accession>A0A9X3IS16</accession>
<keyword evidence="9" id="KW-0812">Transmembrane</keyword>
<feature type="transmembrane region" description="Helical" evidence="9">
    <location>
        <begin position="7"/>
        <end position="27"/>
    </location>
</feature>
<dbReference type="InterPro" id="IPR050482">
    <property type="entry name" value="Sensor_HK_TwoCompSys"/>
</dbReference>
<organism evidence="12 13">
    <name type="scientific">Parathalassolituus penaei</name>
    <dbReference type="NCBI Taxonomy" id="2997323"/>
    <lineage>
        <taxon>Bacteria</taxon>
        <taxon>Pseudomonadati</taxon>
        <taxon>Pseudomonadota</taxon>
        <taxon>Gammaproteobacteria</taxon>
        <taxon>Oceanospirillales</taxon>
        <taxon>Oceanospirillaceae</taxon>
        <taxon>Parathalassolituus</taxon>
    </lineage>
</organism>
<dbReference type="GO" id="GO:0000155">
    <property type="term" value="F:phosphorelay sensor kinase activity"/>
    <property type="evidence" value="ECO:0007669"/>
    <property type="project" value="InterPro"/>
</dbReference>
<evidence type="ECO:0000259" key="11">
    <source>
        <dbReference type="PROSITE" id="PS50885"/>
    </source>
</evidence>
<dbReference type="AlphaFoldDB" id="A0A9X3IS16"/>
<dbReference type="InterPro" id="IPR003660">
    <property type="entry name" value="HAMP_dom"/>
</dbReference>
<dbReference type="PROSITE" id="PS50885">
    <property type="entry name" value="HAMP"/>
    <property type="match status" value="1"/>
</dbReference>
<protein>
    <recommendedName>
        <fullName evidence="3">histidine kinase</fullName>
        <ecNumber evidence="3">2.7.13.3</ecNumber>
    </recommendedName>
</protein>
<dbReference type="Pfam" id="PF07730">
    <property type="entry name" value="HisKA_3"/>
    <property type="match status" value="1"/>
</dbReference>
<dbReference type="SUPFAM" id="SSF158472">
    <property type="entry name" value="HAMP domain-like"/>
    <property type="match status" value="1"/>
</dbReference>
<keyword evidence="5" id="KW-0808">Transferase</keyword>
<dbReference type="Gene3D" id="1.20.5.1930">
    <property type="match status" value="1"/>
</dbReference>
<dbReference type="SMART" id="SM00304">
    <property type="entry name" value="HAMP"/>
    <property type="match status" value="1"/>
</dbReference>
<evidence type="ECO:0000256" key="3">
    <source>
        <dbReference type="ARBA" id="ARBA00012438"/>
    </source>
</evidence>
<dbReference type="SUPFAM" id="SSF55874">
    <property type="entry name" value="ATPase domain of HSP90 chaperone/DNA topoisomerase II/histidine kinase"/>
    <property type="match status" value="1"/>
</dbReference>
<keyword evidence="6" id="KW-0418">Kinase</keyword>
<comment type="caution">
    <text evidence="12">The sequence shown here is derived from an EMBL/GenBank/DDBJ whole genome shotgun (WGS) entry which is preliminary data.</text>
</comment>
<dbReference type="EC" id="2.7.13.3" evidence="3"/>
<dbReference type="InterPro" id="IPR011712">
    <property type="entry name" value="Sig_transdc_His_kin_sub3_dim/P"/>
</dbReference>
<evidence type="ECO:0000256" key="2">
    <source>
        <dbReference type="ARBA" id="ARBA00004370"/>
    </source>
</evidence>
<feature type="coiled-coil region" evidence="8">
    <location>
        <begin position="181"/>
        <end position="215"/>
    </location>
</feature>
<dbReference type="GO" id="GO:0046983">
    <property type="term" value="F:protein dimerization activity"/>
    <property type="evidence" value="ECO:0007669"/>
    <property type="project" value="InterPro"/>
</dbReference>
<dbReference type="PANTHER" id="PTHR24421">
    <property type="entry name" value="NITRATE/NITRITE SENSOR PROTEIN NARX-RELATED"/>
    <property type="match status" value="1"/>
</dbReference>
<dbReference type="Proteomes" id="UP001150830">
    <property type="component" value="Unassembled WGS sequence"/>
</dbReference>
<evidence type="ECO:0000313" key="12">
    <source>
        <dbReference type="EMBL" id="MCY0963683.1"/>
    </source>
</evidence>
<sequence length="426" mass="47295">MKAVVRVLLMVNLAFLLALGLSLLVLLEQGRDDVVREQRAMVPVIEALLVSGLPRESIEQLGGSLRHVQVGNQPHPRAEDVPQWFQDLFRHDSEPRKLALTASGGPRLVLTVDDLDEVTEVWDSTLEIVWVFLAAMLISNLAIYLGVNQGIQPLNRVNAALRAIQGGDYQIRVGISGVYEVDQLAGYLNDMAAALQQAEQENRNLTRTLMAVQEQERGALARELHDDLGQYVTAIRTQAWMMPLQQQHPERLQQLSEQVIAGCDAVQTGFRRIVNNLYPVLLEQLGLQAALEELANQFADTWALDVDLQIELPDELNENAAAHLYRLVQEALTNVIRHARAQRARVILAVRDDRLLLEIADDGSGRVEQLQNANATGIGLRSMRERCLLLNGQLRLMPSPLVVDGQSGIAIVAEIPLGFVIQEETS</sequence>
<keyword evidence="9" id="KW-0472">Membrane</keyword>
<dbReference type="Pfam" id="PF02518">
    <property type="entry name" value="HATPase_c"/>
    <property type="match status" value="1"/>
</dbReference>
<evidence type="ECO:0000313" key="13">
    <source>
        <dbReference type="Proteomes" id="UP001150830"/>
    </source>
</evidence>
<evidence type="ECO:0000256" key="8">
    <source>
        <dbReference type="SAM" id="Coils"/>
    </source>
</evidence>
<keyword evidence="13" id="KW-1185">Reference proteome</keyword>
<reference evidence="12" key="1">
    <citation type="submission" date="2022-11" db="EMBL/GenBank/DDBJ databases">
        <title>Parathalassolutuus dongxingensis gen. nov., sp. nov., a novel member of family Oceanospirillaceae isolated from a coastal shrimp pond in Guangxi, China.</title>
        <authorList>
            <person name="Chen H."/>
        </authorList>
    </citation>
    <scope>NUCLEOTIDE SEQUENCE</scope>
    <source>
        <strain evidence="12">G-43</strain>
    </source>
</reference>
<dbReference type="PROSITE" id="PS50109">
    <property type="entry name" value="HIS_KIN"/>
    <property type="match status" value="1"/>
</dbReference>
<dbReference type="GO" id="GO:0016020">
    <property type="term" value="C:membrane"/>
    <property type="evidence" value="ECO:0007669"/>
    <property type="project" value="UniProtKB-SubCell"/>
</dbReference>
<keyword evidence="8" id="KW-0175">Coiled coil</keyword>
<comment type="subcellular location">
    <subcellularLocation>
        <location evidence="2">Membrane</location>
    </subcellularLocation>
</comment>
<dbReference type="SMART" id="SM00387">
    <property type="entry name" value="HATPase_c"/>
    <property type="match status" value="1"/>
</dbReference>
<feature type="transmembrane region" description="Helical" evidence="9">
    <location>
        <begin position="128"/>
        <end position="147"/>
    </location>
</feature>
<evidence type="ECO:0000256" key="5">
    <source>
        <dbReference type="ARBA" id="ARBA00022679"/>
    </source>
</evidence>
<evidence type="ECO:0000259" key="10">
    <source>
        <dbReference type="PROSITE" id="PS50109"/>
    </source>
</evidence>
<evidence type="ECO:0000256" key="1">
    <source>
        <dbReference type="ARBA" id="ARBA00000085"/>
    </source>
</evidence>
<comment type="catalytic activity">
    <reaction evidence="1">
        <text>ATP + protein L-histidine = ADP + protein N-phospho-L-histidine.</text>
        <dbReference type="EC" id="2.7.13.3"/>
    </reaction>
</comment>
<dbReference type="Gene3D" id="3.30.565.10">
    <property type="entry name" value="Histidine kinase-like ATPase, C-terminal domain"/>
    <property type="match status" value="1"/>
</dbReference>
<evidence type="ECO:0000256" key="4">
    <source>
        <dbReference type="ARBA" id="ARBA00022553"/>
    </source>
</evidence>